<dbReference type="SUPFAM" id="SSF53098">
    <property type="entry name" value="Ribonuclease H-like"/>
    <property type="match status" value="1"/>
</dbReference>
<dbReference type="Gene3D" id="3.30.420.10">
    <property type="entry name" value="Ribonuclease H-like superfamily/Ribonuclease H"/>
    <property type="match status" value="1"/>
</dbReference>
<dbReference type="STRING" id="6336.A0A0V0RJE1"/>
<dbReference type="GO" id="GO:0003676">
    <property type="term" value="F:nucleic acid binding"/>
    <property type="evidence" value="ECO:0007669"/>
    <property type="project" value="InterPro"/>
</dbReference>
<keyword evidence="3" id="KW-1185">Reference proteome</keyword>
<dbReference type="InterPro" id="IPR012337">
    <property type="entry name" value="RNaseH-like_sf"/>
</dbReference>
<dbReference type="AlphaFoldDB" id="A0A0V0RJE1"/>
<dbReference type="InterPro" id="IPR050951">
    <property type="entry name" value="Retrovirus_Pol_polyprotein"/>
</dbReference>
<organism evidence="2 3">
    <name type="scientific">Trichinella nelsoni</name>
    <dbReference type="NCBI Taxonomy" id="6336"/>
    <lineage>
        <taxon>Eukaryota</taxon>
        <taxon>Metazoa</taxon>
        <taxon>Ecdysozoa</taxon>
        <taxon>Nematoda</taxon>
        <taxon>Enoplea</taxon>
        <taxon>Dorylaimia</taxon>
        <taxon>Trichinellida</taxon>
        <taxon>Trichinellidae</taxon>
        <taxon>Trichinella</taxon>
    </lineage>
</organism>
<evidence type="ECO:0000313" key="3">
    <source>
        <dbReference type="Proteomes" id="UP000054630"/>
    </source>
</evidence>
<reference evidence="2 3" key="1">
    <citation type="submission" date="2015-01" db="EMBL/GenBank/DDBJ databases">
        <title>Evolution of Trichinella species and genotypes.</title>
        <authorList>
            <person name="Korhonen P.K."/>
            <person name="Edoardo P."/>
            <person name="Giuseppe L.R."/>
            <person name="Gasser R.B."/>
        </authorList>
    </citation>
    <scope>NUCLEOTIDE SEQUENCE [LARGE SCALE GENOMIC DNA]</scope>
    <source>
        <strain evidence="2">ISS37</strain>
    </source>
</reference>
<name>A0A0V0RJE1_9BILA</name>
<feature type="domain" description="Integrase catalytic" evidence="1">
    <location>
        <begin position="1"/>
        <end position="134"/>
    </location>
</feature>
<dbReference type="PANTHER" id="PTHR37984:SF15">
    <property type="entry name" value="INTEGRASE CATALYTIC DOMAIN-CONTAINING PROTEIN"/>
    <property type="match status" value="1"/>
</dbReference>
<evidence type="ECO:0000259" key="1">
    <source>
        <dbReference type="PROSITE" id="PS50994"/>
    </source>
</evidence>
<dbReference type="Pfam" id="PF00665">
    <property type="entry name" value="rve"/>
    <property type="match status" value="1"/>
</dbReference>
<gene>
    <name evidence="2" type="primary">POL</name>
    <name evidence="2" type="ORF">T07_12990</name>
</gene>
<dbReference type="InterPro" id="IPR054465">
    <property type="entry name" value="Integrase_p58-like_C"/>
</dbReference>
<dbReference type="EMBL" id="JYDL01000154">
    <property type="protein sequence ID" value="KRX14614.1"/>
    <property type="molecule type" value="Genomic_DNA"/>
</dbReference>
<evidence type="ECO:0000313" key="2">
    <source>
        <dbReference type="EMBL" id="KRX14614.1"/>
    </source>
</evidence>
<dbReference type="Pfam" id="PF22938">
    <property type="entry name" value="Integrase_p58_C"/>
    <property type="match status" value="1"/>
</dbReference>
<protein>
    <submittedName>
        <fullName evidence="2">Retrovirus-related Pol polyprotein from transposon</fullName>
    </submittedName>
</protein>
<dbReference type="PROSITE" id="PS50994">
    <property type="entry name" value="INTEGRASE"/>
    <property type="match status" value="1"/>
</dbReference>
<dbReference type="InterPro" id="IPR001584">
    <property type="entry name" value="Integrase_cat-core"/>
</dbReference>
<proteinExistence type="predicted"/>
<sequence length="330" mass="38673">MVVTDYFTRWVEAYALPNQKAETVARKLVQQFVCRFGTPMKLLSDQGTQFQGRLVTELCKLLGIEKIRTTAYHPQCDCMVERFNRTLAMMLTTAMEEAQDYDWETPIPQVCFAYNASVHETTGYAPFEMMFGRPPRLPVDAAFNKNMGKEMSTSRYVEELAAHLRNAFAAARKHSAEEQKRQRYYYNRKAGNMNYQTHEAVWLYCPVNKGKRNRKFATPWTGPFQIIEQFSGVNYRIRSIGSPRRTQLVHVNRLKRCKLTPAQLCSIRQKYNGNKEQDRRESQFNTKLRTYLVWAEEDHGHHGTSTEAMVAQRPQRNRDPPVRYNDYVFY</sequence>
<dbReference type="InterPro" id="IPR036397">
    <property type="entry name" value="RNaseH_sf"/>
</dbReference>
<dbReference type="Proteomes" id="UP000054630">
    <property type="component" value="Unassembled WGS sequence"/>
</dbReference>
<dbReference type="FunFam" id="3.30.420.10:FF:000032">
    <property type="entry name" value="Retrovirus-related Pol polyprotein from transposon 297-like Protein"/>
    <property type="match status" value="1"/>
</dbReference>
<comment type="caution">
    <text evidence="2">The sequence shown here is derived from an EMBL/GenBank/DDBJ whole genome shotgun (WGS) entry which is preliminary data.</text>
</comment>
<dbReference type="PANTHER" id="PTHR37984">
    <property type="entry name" value="PROTEIN CBG26694"/>
    <property type="match status" value="1"/>
</dbReference>
<dbReference type="OrthoDB" id="5865975at2759"/>
<dbReference type="GO" id="GO:0015074">
    <property type="term" value="P:DNA integration"/>
    <property type="evidence" value="ECO:0007669"/>
    <property type="project" value="InterPro"/>
</dbReference>
<accession>A0A0V0RJE1</accession>